<accession>A0A7T6Z438</accession>
<dbReference type="PANTHER" id="PTHR33376:SF7">
    <property type="entry name" value="C4-DICARBOXYLATE-BINDING PROTEIN DCTB"/>
    <property type="match status" value="1"/>
</dbReference>
<dbReference type="PANTHER" id="PTHR33376">
    <property type="match status" value="1"/>
</dbReference>
<feature type="signal peptide" evidence="4">
    <location>
        <begin position="1"/>
        <end position="21"/>
    </location>
</feature>
<keyword evidence="3 4" id="KW-0732">Signal</keyword>
<dbReference type="EMBL" id="CP054705">
    <property type="protein sequence ID" value="QQK76433.1"/>
    <property type="molecule type" value="Genomic_DNA"/>
</dbReference>
<dbReference type="InterPro" id="IPR038404">
    <property type="entry name" value="TRAP_DctP_sf"/>
</dbReference>
<dbReference type="Gene3D" id="3.40.190.170">
    <property type="entry name" value="Bacterial extracellular solute-binding protein, family 7"/>
    <property type="match status" value="1"/>
</dbReference>
<protein>
    <submittedName>
        <fullName evidence="5">TRAP transporter substrate-binding protein</fullName>
    </submittedName>
</protein>
<dbReference type="RefSeq" id="WP_200123562.1">
    <property type="nucleotide sequence ID" value="NZ_CP054705.1"/>
</dbReference>
<evidence type="ECO:0000256" key="2">
    <source>
        <dbReference type="ARBA" id="ARBA00022448"/>
    </source>
</evidence>
<organism evidence="5 6">
    <name type="scientific">Salicibibacter cibarius</name>
    <dbReference type="NCBI Taxonomy" id="2743000"/>
    <lineage>
        <taxon>Bacteria</taxon>
        <taxon>Bacillati</taxon>
        <taxon>Bacillota</taxon>
        <taxon>Bacilli</taxon>
        <taxon>Bacillales</taxon>
        <taxon>Bacillaceae</taxon>
        <taxon>Salicibibacter</taxon>
    </lineage>
</organism>
<dbReference type="Pfam" id="PF03480">
    <property type="entry name" value="DctP"/>
    <property type="match status" value="1"/>
</dbReference>
<sequence length="340" mass="38704">MSKIRMLLILSLLLLFISACGSSPSATSEEETYTLTYNITFPPSEYDYEPKHYAVETFAERIEEETDGRLEIDYYYSNQLAPEDQLLDALASGTVDMGGHGPYWGDLVPTNDALWLPFATQGEEDAMHLMRETEFGDIFEENMEEYGAKVLFYWPTSSQSLMTNEPIRSPEEMGDTNMRLPTGLYLDWFNDLDVAPSNIAATEMYEALQRGMMNGTIYPLYTLDTHNYHEVVDYATSPGIVDPIVCMTTISMESWEQLPNDLQETVLEVGEEMEEKAIEGSQQLTEEALDTAVEHDVEVNELTDEEIEAFQESSTPLYEDFAEINEDTARMVEILEDRMD</sequence>
<dbReference type="KEGG" id="scia:HUG15_13250"/>
<evidence type="ECO:0000256" key="4">
    <source>
        <dbReference type="SAM" id="SignalP"/>
    </source>
</evidence>
<dbReference type="NCBIfam" id="NF037995">
    <property type="entry name" value="TRAP_S1"/>
    <property type="match status" value="1"/>
</dbReference>
<evidence type="ECO:0000313" key="5">
    <source>
        <dbReference type="EMBL" id="QQK76433.1"/>
    </source>
</evidence>
<dbReference type="InterPro" id="IPR018389">
    <property type="entry name" value="DctP_fam"/>
</dbReference>
<keyword evidence="2" id="KW-0813">Transport</keyword>
<proteinExistence type="inferred from homology"/>
<dbReference type="AlphaFoldDB" id="A0A7T6Z438"/>
<evidence type="ECO:0000256" key="3">
    <source>
        <dbReference type="ARBA" id="ARBA00022729"/>
    </source>
</evidence>
<gene>
    <name evidence="5" type="ORF">HUG15_13250</name>
</gene>
<dbReference type="CDD" id="cd13603">
    <property type="entry name" value="PBP2_TRAP_Siap_TeaA_like"/>
    <property type="match status" value="1"/>
</dbReference>
<name>A0A7T6Z438_9BACI</name>
<evidence type="ECO:0000313" key="6">
    <source>
        <dbReference type="Proteomes" id="UP000595823"/>
    </source>
</evidence>
<keyword evidence="6" id="KW-1185">Reference proteome</keyword>
<evidence type="ECO:0000256" key="1">
    <source>
        <dbReference type="ARBA" id="ARBA00009023"/>
    </source>
</evidence>
<reference evidence="5 6" key="1">
    <citation type="submission" date="2020-06" db="EMBL/GenBank/DDBJ databases">
        <title>Genomic analysis of Salicibibacter sp. NKC5-3.</title>
        <authorList>
            <person name="Oh Y.J."/>
        </authorList>
    </citation>
    <scope>NUCLEOTIDE SEQUENCE [LARGE SCALE GENOMIC DNA]</scope>
    <source>
        <strain evidence="5 6">NKC5-3</strain>
    </source>
</reference>
<dbReference type="GO" id="GO:0055085">
    <property type="term" value="P:transmembrane transport"/>
    <property type="evidence" value="ECO:0007669"/>
    <property type="project" value="InterPro"/>
</dbReference>
<dbReference type="PROSITE" id="PS51257">
    <property type="entry name" value="PROKAR_LIPOPROTEIN"/>
    <property type="match status" value="1"/>
</dbReference>
<comment type="similarity">
    <text evidence="1">Belongs to the bacterial solute-binding protein 7 family.</text>
</comment>
<dbReference type="Proteomes" id="UP000595823">
    <property type="component" value="Chromosome"/>
</dbReference>
<feature type="chain" id="PRO_5039555408" evidence="4">
    <location>
        <begin position="22"/>
        <end position="340"/>
    </location>
</feature>